<feature type="non-terminal residue" evidence="1">
    <location>
        <position position="1"/>
    </location>
</feature>
<protein>
    <submittedName>
        <fullName evidence="1">RCG64454</fullName>
    </submittedName>
</protein>
<evidence type="ECO:0000313" key="1">
    <source>
        <dbReference type="EMBL" id="EDM14128.1"/>
    </source>
</evidence>
<organism evidence="1 2">
    <name type="scientific">Rattus norvegicus</name>
    <name type="common">Rat</name>
    <dbReference type="NCBI Taxonomy" id="10116"/>
    <lineage>
        <taxon>Eukaryota</taxon>
        <taxon>Metazoa</taxon>
        <taxon>Chordata</taxon>
        <taxon>Craniata</taxon>
        <taxon>Vertebrata</taxon>
        <taxon>Euteleostomi</taxon>
        <taxon>Mammalia</taxon>
        <taxon>Eutheria</taxon>
        <taxon>Euarchontoglires</taxon>
        <taxon>Glires</taxon>
        <taxon>Rodentia</taxon>
        <taxon>Myomorpha</taxon>
        <taxon>Muroidea</taxon>
        <taxon>Muridae</taxon>
        <taxon>Murinae</taxon>
        <taxon>Rattus</taxon>
    </lineage>
</organism>
<dbReference type="Proteomes" id="UP000234681">
    <property type="component" value="Chromosome 15"/>
</dbReference>
<reference evidence="1 2" key="1">
    <citation type="submission" date="2005-07" db="EMBL/GenBank/DDBJ databases">
        <authorList>
            <person name="Mural R.J."/>
            <person name="Li P.W."/>
            <person name="Adams M.D."/>
            <person name="Amanatides P.G."/>
            <person name="Baden-Tillson H."/>
            <person name="Barnstead M."/>
            <person name="Chin S.H."/>
            <person name="Dew I."/>
            <person name="Evans C.A."/>
            <person name="Ferriera S."/>
            <person name="Flanigan M."/>
            <person name="Fosler C."/>
            <person name="Glodek A."/>
            <person name="Gu Z."/>
            <person name="Holt R.A."/>
            <person name="Jennings D."/>
            <person name="Kraft C.L."/>
            <person name="Lu F."/>
            <person name="Nguyen T."/>
            <person name="Nusskern D.R."/>
            <person name="Pfannkoch C.M."/>
            <person name="Sitter C."/>
            <person name="Sutton G.G."/>
            <person name="Venter J.C."/>
            <person name="Wang Z."/>
            <person name="Woodage T."/>
            <person name="Zheng X.H."/>
            <person name="Zhong F."/>
        </authorList>
    </citation>
    <scope>NUCLEOTIDE SEQUENCE [LARGE SCALE GENOMIC DNA]</scope>
    <source>
        <strain>BN</strain>
        <strain evidence="2">Sprague-Dawley</strain>
    </source>
</reference>
<proteinExistence type="predicted"/>
<dbReference type="AlphaFoldDB" id="A6KGP9"/>
<accession>A6KGP9</accession>
<evidence type="ECO:0000313" key="2">
    <source>
        <dbReference type="Proteomes" id="UP000234681"/>
    </source>
</evidence>
<feature type="non-terminal residue" evidence="1">
    <location>
        <position position="19"/>
    </location>
</feature>
<dbReference type="EMBL" id="CH474049">
    <property type="protein sequence ID" value="EDM14128.1"/>
    <property type="molecule type" value="Genomic_DNA"/>
</dbReference>
<gene>
    <name evidence="1" type="ORF">rCG_64454</name>
</gene>
<sequence>NSYGQGIIFGPGSRVSVSP</sequence>
<name>A6KGP9_RAT</name>